<organism evidence="1 2">
    <name type="scientific">Ridgeia piscesae</name>
    <name type="common">Tubeworm</name>
    <dbReference type="NCBI Taxonomy" id="27915"/>
    <lineage>
        <taxon>Eukaryota</taxon>
        <taxon>Metazoa</taxon>
        <taxon>Spiralia</taxon>
        <taxon>Lophotrochozoa</taxon>
        <taxon>Annelida</taxon>
        <taxon>Polychaeta</taxon>
        <taxon>Sedentaria</taxon>
        <taxon>Canalipalpata</taxon>
        <taxon>Sabellida</taxon>
        <taxon>Siboglinidae</taxon>
        <taxon>Ridgeia</taxon>
    </lineage>
</organism>
<comment type="caution">
    <text evidence="1">The sequence shown here is derived from an EMBL/GenBank/DDBJ whole genome shotgun (WGS) entry which is preliminary data.</text>
</comment>
<name>A0AAD9IXL4_RIDPI</name>
<dbReference type="AlphaFoldDB" id="A0AAD9IXL4"/>
<sequence length="130" mass="13610">GSGVDTVAGDGYYSALLYRLPGNGRFPIKVRAAAGEGGETLLVKRGGSRANAGAGVPGPNSEGVEPFDRKAAAGLINVVNLTPQTNLDALYPFPPPTVRDLEVVNMSYVDKTVTLRWTAVGDYGNQFQGN</sequence>
<proteinExistence type="predicted"/>
<gene>
    <name evidence="1" type="ORF">NP493_4878g00003</name>
</gene>
<evidence type="ECO:0000313" key="1">
    <source>
        <dbReference type="EMBL" id="KAK2142431.1"/>
    </source>
</evidence>
<dbReference type="Proteomes" id="UP001209878">
    <property type="component" value="Unassembled WGS sequence"/>
</dbReference>
<dbReference type="EMBL" id="JAODUO010004877">
    <property type="protein sequence ID" value="KAK2142431.1"/>
    <property type="molecule type" value="Genomic_DNA"/>
</dbReference>
<evidence type="ECO:0000313" key="2">
    <source>
        <dbReference type="Proteomes" id="UP001209878"/>
    </source>
</evidence>
<feature type="non-terminal residue" evidence="1">
    <location>
        <position position="130"/>
    </location>
</feature>
<accession>A0AAD9IXL4</accession>
<keyword evidence="2" id="KW-1185">Reference proteome</keyword>
<reference evidence="1" key="1">
    <citation type="journal article" date="2023" name="Mol. Biol. Evol.">
        <title>Third-Generation Sequencing Reveals the Adaptive Role of the Epigenome in Three Deep-Sea Polychaetes.</title>
        <authorList>
            <person name="Perez M."/>
            <person name="Aroh O."/>
            <person name="Sun Y."/>
            <person name="Lan Y."/>
            <person name="Juniper S.K."/>
            <person name="Young C.R."/>
            <person name="Angers B."/>
            <person name="Qian P.Y."/>
        </authorList>
    </citation>
    <scope>NUCLEOTIDE SEQUENCE</scope>
    <source>
        <strain evidence="1">R07B-5</strain>
    </source>
</reference>
<protein>
    <submittedName>
        <fullName evidence="1">Uncharacterized protein</fullName>
    </submittedName>
</protein>